<comment type="caution">
    <text evidence="10">The sequence shown here is derived from an EMBL/GenBank/DDBJ whole genome shotgun (WGS) entry which is preliminary data.</text>
</comment>
<comment type="subcellular location">
    <subcellularLocation>
        <location evidence="1 7">Cell outer membrane</location>
        <topology evidence="1 7">Multi-pass membrane protein</topology>
    </subcellularLocation>
</comment>
<keyword evidence="3 7" id="KW-1134">Transmembrane beta strand</keyword>
<dbReference type="Gene3D" id="2.40.170.20">
    <property type="entry name" value="TonB-dependent receptor, beta-barrel domain"/>
    <property type="match status" value="1"/>
</dbReference>
<dbReference type="InterPro" id="IPR039426">
    <property type="entry name" value="TonB-dep_rcpt-like"/>
</dbReference>
<keyword evidence="5 7" id="KW-0472">Membrane</keyword>
<feature type="signal peptide" evidence="8">
    <location>
        <begin position="1"/>
        <end position="33"/>
    </location>
</feature>
<keyword evidence="10" id="KW-0675">Receptor</keyword>
<evidence type="ECO:0000259" key="9">
    <source>
        <dbReference type="Pfam" id="PF07715"/>
    </source>
</evidence>
<evidence type="ECO:0000313" key="10">
    <source>
        <dbReference type="EMBL" id="MCH7408087.1"/>
    </source>
</evidence>
<evidence type="ECO:0000256" key="4">
    <source>
        <dbReference type="ARBA" id="ARBA00022692"/>
    </source>
</evidence>
<dbReference type="EMBL" id="JAKZGP010000002">
    <property type="protein sequence ID" value="MCH7408087.1"/>
    <property type="molecule type" value="Genomic_DNA"/>
</dbReference>
<evidence type="ECO:0000256" key="7">
    <source>
        <dbReference type="PROSITE-ProRule" id="PRU01360"/>
    </source>
</evidence>
<proteinExistence type="inferred from homology"/>
<evidence type="ECO:0000313" key="11">
    <source>
        <dbReference type="Proteomes" id="UP001165489"/>
    </source>
</evidence>
<reference evidence="10" key="1">
    <citation type="submission" date="2022-03" db="EMBL/GenBank/DDBJ databases">
        <title>De novo assembled genomes of Belliella spp. (Cyclobacteriaceae) strains.</title>
        <authorList>
            <person name="Szabo A."/>
            <person name="Korponai K."/>
            <person name="Felfoldi T."/>
        </authorList>
    </citation>
    <scope>NUCLEOTIDE SEQUENCE</scope>
    <source>
        <strain evidence="10">DSM 111904</strain>
    </source>
</reference>
<evidence type="ECO:0000256" key="5">
    <source>
        <dbReference type="ARBA" id="ARBA00023136"/>
    </source>
</evidence>
<dbReference type="Gene3D" id="2.60.40.1120">
    <property type="entry name" value="Carboxypeptidase-like, regulatory domain"/>
    <property type="match status" value="1"/>
</dbReference>
<dbReference type="RefSeq" id="WP_241346048.1">
    <property type="nucleotide sequence ID" value="NZ_JAKZGP010000002.1"/>
</dbReference>
<keyword evidence="6 7" id="KW-0998">Cell outer membrane</keyword>
<comment type="similarity">
    <text evidence="7">Belongs to the TonB-dependent receptor family.</text>
</comment>
<feature type="domain" description="TonB-dependent receptor plug" evidence="9">
    <location>
        <begin position="130"/>
        <end position="236"/>
    </location>
</feature>
<keyword evidence="8" id="KW-0732">Signal</keyword>
<dbReference type="Proteomes" id="UP001165489">
    <property type="component" value="Unassembled WGS sequence"/>
</dbReference>
<accession>A0ABS9UV94</accession>
<dbReference type="SUPFAM" id="SSF56935">
    <property type="entry name" value="Porins"/>
    <property type="match status" value="1"/>
</dbReference>
<dbReference type="Gene3D" id="2.170.130.10">
    <property type="entry name" value="TonB-dependent receptor, plug domain"/>
    <property type="match status" value="1"/>
</dbReference>
<evidence type="ECO:0000256" key="1">
    <source>
        <dbReference type="ARBA" id="ARBA00004571"/>
    </source>
</evidence>
<dbReference type="SUPFAM" id="SSF49464">
    <property type="entry name" value="Carboxypeptidase regulatory domain-like"/>
    <property type="match status" value="1"/>
</dbReference>
<dbReference type="PROSITE" id="PS52016">
    <property type="entry name" value="TONB_DEPENDENT_REC_3"/>
    <property type="match status" value="1"/>
</dbReference>
<evidence type="ECO:0000256" key="2">
    <source>
        <dbReference type="ARBA" id="ARBA00022448"/>
    </source>
</evidence>
<evidence type="ECO:0000256" key="3">
    <source>
        <dbReference type="ARBA" id="ARBA00022452"/>
    </source>
</evidence>
<keyword evidence="4 7" id="KW-0812">Transmembrane</keyword>
<feature type="chain" id="PRO_5045843801" evidence="8">
    <location>
        <begin position="34"/>
        <end position="1016"/>
    </location>
</feature>
<dbReference type="InterPro" id="IPR023997">
    <property type="entry name" value="TonB-dep_OMP_SusC/RagA_CS"/>
</dbReference>
<dbReference type="InterPro" id="IPR012910">
    <property type="entry name" value="Plug_dom"/>
</dbReference>
<dbReference type="InterPro" id="IPR023996">
    <property type="entry name" value="TonB-dep_OMP_SusC/RagA"/>
</dbReference>
<keyword evidence="11" id="KW-1185">Reference proteome</keyword>
<gene>
    <name evidence="10" type="ORF">MM239_01660</name>
</gene>
<dbReference type="Pfam" id="PF13715">
    <property type="entry name" value="CarbopepD_reg_2"/>
    <property type="match status" value="1"/>
</dbReference>
<keyword evidence="2 7" id="KW-0813">Transport</keyword>
<dbReference type="InterPro" id="IPR008969">
    <property type="entry name" value="CarboxyPept-like_regulatory"/>
</dbReference>
<evidence type="ECO:0000256" key="8">
    <source>
        <dbReference type="SAM" id="SignalP"/>
    </source>
</evidence>
<dbReference type="InterPro" id="IPR036942">
    <property type="entry name" value="Beta-barrel_TonB_sf"/>
</dbReference>
<dbReference type="NCBIfam" id="TIGR04057">
    <property type="entry name" value="SusC_RagA_signa"/>
    <property type="match status" value="1"/>
</dbReference>
<protein>
    <submittedName>
        <fullName evidence="10">TonB-dependent receptor</fullName>
    </submittedName>
</protein>
<dbReference type="NCBIfam" id="TIGR04056">
    <property type="entry name" value="OMP_RagA_SusC"/>
    <property type="match status" value="1"/>
</dbReference>
<evidence type="ECO:0000256" key="6">
    <source>
        <dbReference type="ARBA" id="ARBA00023237"/>
    </source>
</evidence>
<organism evidence="10 11">
    <name type="scientific">Belliella filtrata</name>
    <dbReference type="NCBI Taxonomy" id="2923435"/>
    <lineage>
        <taxon>Bacteria</taxon>
        <taxon>Pseudomonadati</taxon>
        <taxon>Bacteroidota</taxon>
        <taxon>Cytophagia</taxon>
        <taxon>Cytophagales</taxon>
        <taxon>Cyclobacteriaceae</taxon>
        <taxon>Belliella</taxon>
    </lineage>
</organism>
<dbReference type="Pfam" id="PF07715">
    <property type="entry name" value="Plug"/>
    <property type="match status" value="1"/>
</dbReference>
<dbReference type="InterPro" id="IPR037066">
    <property type="entry name" value="Plug_dom_sf"/>
</dbReference>
<sequence>MMKNVRTRFEALNRRWMIFSLLQLCLAFNVAFAFQQESRTITGTVTDTKTGETLPGVSILIKGTSSGAITDIDGVYTLEVSSGQTLIFSSIGYASREVEISNQTQLDLQLEQDISALDEVVVIGYGEVRRRDLTGSVTSVKSEDIALTPAFNVIEGIKGRAPGVDIVRSSGQAGAGFDVRVRGNRSISGGNSPLVIIDGFQGGSLNTLNPNDIESMEILKDASATAIYGSQGANGVILITTKSGQEGRTTVSYDAFFGVNGMTQFPALRTGDDYIQLRREAFRTDGLWSSPADDASIFANDGEWDAVQNNRWVDWTDLIMRDGTQQSHTVSVKGGSSKTQSFFSGGYFREEGMLRGDDMTRYNGRYNVSHKINDWAEVGVLGQLTYFNRNRRNSPLSNAVTLSPFGNPYDEEGNINLNPIPANPTFISPLADERNEFIARDNEIRTNLAFNSFLELKPIEGLKIRTNFGVNLDNSRRGIYEDADSFARRNNRQSHTSNEQNFSRFYNLDNIITYRKRFDDHSFVLTGITNYIRRDTDNLYAFGINQALPTQLFYNIGATDTDSRVIGSDLVRQNQMSYAGRIDYQYKDRYMVTLTNRWDGASQLAPGNKWASFPSVALGWVMSDEEFMRDINVVNFFKLRGSYGVAGNSAIAPYGTQALVQAGTNLNFGGIASTYYRFSTLAGNPNLGWEYTASYNFAADMELFEGRVNATVDVYQQNTTDLLMLRNQPLSTGVLQMYENIGATRNKGVEVMINTKNIMKQNFDWSSTFTFTRNREQIVDLIDGEDILQQETNSLLLGRPINSFFSFNKLGIWQENEADQAALYDFGGTPFRPGDIKIEDVNGDFTIDQDDRQFLGSNVPNFIFGLQNDFRYKAFDLRTYIFTRWGHMINSGMLGRYNPGGEGNGPAFIDYWTPENPTNDYPRPRRGASLSNYAGYQSLTFVEGSFIKLQTVSLGYTMPRTVSQKFKVQNLRLYVTGNNLWAYSKDHRLRSFDPESGGQENFPLMRQVVFGINVDF</sequence>
<name>A0ABS9UV94_9BACT</name>